<dbReference type="GO" id="GO:0005576">
    <property type="term" value="C:extracellular region"/>
    <property type="evidence" value="ECO:0007669"/>
    <property type="project" value="UniProtKB-SubCell"/>
</dbReference>
<evidence type="ECO:0000256" key="3">
    <source>
        <dbReference type="ARBA" id="ARBA00022729"/>
    </source>
</evidence>
<dbReference type="GO" id="GO:0016787">
    <property type="term" value="F:hydrolase activity"/>
    <property type="evidence" value="ECO:0007669"/>
    <property type="project" value="UniProtKB-KW"/>
</dbReference>
<dbReference type="GO" id="GO:0006629">
    <property type="term" value="P:lipid metabolic process"/>
    <property type="evidence" value="ECO:0007669"/>
    <property type="project" value="UniProtKB-KW"/>
</dbReference>
<evidence type="ECO:0000313" key="8">
    <source>
        <dbReference type="EMBL" id="KAE9285809.1"/>
    </source>
</evidence>
<dbReference type="InterPro" id="IPR056304">
    <property type="entry name" value="Lip-like_C"/>
</dbReference>
<name>A0A6A4C7R3_9STRA</name>
<evidence type="ECO:0000256" key="5">
    <source>
        <dbReference type="ARBA" id="ARBA00023098"/>
    </source>
</evidence>
<dbReference type="EMBL" id="QXFT01003439">
    <property type="protein sequence ID" value="KAE9285809.1"/>
    <property type="molecule type" value="Genomic_DNA"/>
</dbReference>
<dbReference type="AlphaFoldDB" id="A0A6A4C7R3"/>
<comment type="caution">
    <text evidence="8">The sequence shown here is derived from an EMBL/GenBank/DDBJ whole genome shotgun (WGS) entry which is preliminary data.</text>
</comment>
<feature type="domain" description="Lipase-like C-terminal" evidence="7">
    <location>
        <begin position="26"/>
        <end position="152"/>
    </location>
</feature>
<protein>
    <recommendedName>
        <fullName evidence="7">Lipase-like C-terminal domain-containing protein</fullName>
    </recommendedName>
</protein>
<feature type="region of interest" description="Disordered" evidence="6">
    <location>
        <begin position="1"/>
        <end position="32"/>
    </location>
</feature>
<comment type="subcellular location">
    <subcellularLocation>
        <location evidence="1">Secreted</location>
    </subcellularLocation>
</comment>
<dbReference type="PANTHER" id="PTHR34043:SF3">
    <property type="entry name" value="ALPHA_BETA-HYDROLASES SUPERFAMILY PROTEIN"/>
    <property type="match status" value="1"/>
</dbReference>
<keyword evidence="4" id="KW-0378">Hydrolase</keyword>
<dbReference type="Gene3D" id="3.40.50.1820">
    <property type="entry name" value="alpha/beta hydrolase"/>
    <property type="match status" value="1"/>
</dbReference>
<dbReference type="PANTHER" id="PTHR34043">
    <property type="entry name" value="ALPHA/BETA-HYDROLASES SUPERFAMILY PROTEIN"/>
    <property type="match status" value="1"/>
</dbReference>
<keyword evidence="5" id="KW-0443">Lipid metabolism</keyword>
<dbReference type="InterPro" id="IPR029058">
    <property type="entry name" value="AB_hydrolase_fold"/>
</dbReference>
<dbReference type="Proteomes" id="UP000434957">
    <property type="component" value="Unassembled WGS sequence"/>
</dbReference>
<keyword evidence="3" id="KW-0732">Signal</keyword>
<organism evidence="8 9">
    <name type="scientific">Phytophthora rubi</name>
    <dbReference type="NCBI Taxonomy" id="129364"/>
    <lineage>
        <taxon>Eukaryota</taxon>
        <taxon>Sar</taxon>
        <taxon>Stramenopiles</taxon>
        <taxon>Oomycota</taxon>
        <taxon>Peronosporomycetes</taxon>
        <taxon>Peronosporales</taxon>
        <taxon>Peronosporaceae</taxon>
        <taxon>Phytophthora</taxon>
    </lineage>
</organism>
<evidence type="ECO:0000259" key="7">
    <source>
        <dbReference type="Pfam" id="PF24708"/>
    </source>
</evidence>
<keyword evidence="2" id="KW-0964">Secreted</keyword>
<proteinExistence type="predicted"/>
<evidence type="ECO:0000256" key="4">
    <source>
        <dbReference type="ARBA" id="ARBA00022801"/>
    </source>
</evidence>
<evidence type="ECO:0000256" key="6">
    <source>
        <dbReference type="SAM" id="MobiDB-lite"/>
    </source>
</evidence>
<sequence>MKGGGKESGDESTTAWRSPNCGDRRDQWGVTPKGDDETLSAYLKRVLSSNIFDSNLKDFCLWSLSTSGAAEENTWVSTLADVYYYSYATMDTHSTYDLLLRKISLPNFLTMFLPLDVFSVFLGSRYGPKNGFSTDWQPNDGLVNTISMASDSTGKTVSYKRILSNRPMEYHGAAQQHGPHVRHGHHTTYPGIGCGSVLGSCKAAVESSRYFISQTL</sequence>
<keyword evidence="9" id="KW-1185">Reference proteome</keyword>
<evidence type="ECO:0000256" key="1">
    <source>
        <dbReference type="ARBA" id="ARBA00004613"/>
    </source>
</evidence>
<reference evidence="8 9" key="1">
    <citation type="submission" date="2018-08" db="EMBL/GenBank/DDBJ databases">
        <title>Genomic investigation of the strawberry pathogen Phytophthora fragariae indicates pathogenicity is determined by transcriptional variation in three key races.</title>
        <authorList>
            <person name="Adams T.M."/>
            <person name="Armitage A.D."/>
            <person name="Sobczyk M.K."/>
            <person name="Bates H.J."/>
            <person name="Dunwell J.M."/>
            <person name="Nellist C.F."/>
            <person name="Harrison R.J."/>
        </authorList>
    </citation>
    <scope>NUCLEOTIDE SEQUENCE [LARGE SCALE GENOMIC DNA]</scope>
    <source>
        <strain evidence="8 9">SCRP333</strain>
    </source>
</reference>
<evidence type="ECO:0000313" key="9">
    <source>
        <dbReference type="Proteomes" id="UP000434957"/>
    </source>
</evidence>
<accession>A0A6A4C7R3</accession>
<gene>
    <name evidence="8" type="ORF">PR003_g26483</name>
</gene>
<dbReference type="Pfam" id="PF24708">
    <property type="entry name" value="Lip_C"/>
    <property type="match status" value="1"/>
</dbReference>
<evidence type="ECO:0000256" key="2">
    <source>
        <dbReference type="ARBA" id="ARBA00022525"/>
    </source>
</evidence>